<dbReference type="EMBL" id="BARV01015297">
    <property type="protein sequence ID" value="GAI29138.1"/>
    <property type="molecule type" value="Genomic_DNA"/>
</dbReference>
<name>X1MCX9_9ZZZZ</name>
<organism evidence="1">
    <name type="scientific">marine sediment metagenome</name>
    <dbReference type="NCBI Taxonomy" id="412755"/>
    <lineage>
        <taxon>unclassified sequences</taxon>
        <taxon>metagenomes</taxon>
        <taxon>ecological metagenomes</taxon>
    </lineage>
</organism>
<accession>X1MCX9</accession>
<feature type="non-terminal residue" evidence="1">
    <location>
        <position position="1"/>
    </location>
</feature>
<reference evidence="1" key="1">
    <citation type="journal article" date="2014" name="Front. Microbiol.">
        <title>High frequency of phylogenetically diverse reductive dehalogenase-homologous genes in deep subseafloor sedimentary metagenomes.</title>
        <authorList>
            <person name="Kawai M."/>
            <person name="Futagami T."/>
            <person name="Toyoda A."/>
            <person name="Takaki Y."/>
            <person name="Nishi S."/>
            <person name="Hori S."/>
            <person name="Arai W."/>
            <person name="Tsubouchi T."/>
            <person name="Morono Y."/>
            <person name="Uchiyama I."/>
            <person name="Ito T."/>
            <person name="Fujiyama A."/>
            <person name="Inagaki F."/>
            <person name="Takami H."/>
        </authorList>
    </citation>
    <scope>NUCLEOTIDE SEQUENCE</scope>
    <source>
        <strain evidence="1">Expedition CK06-06</strain>
    </source>
</reference>
<gene>
    <name evidence="1" type="ORF">S06H3_26461</name>
</gene>
<proteinExistence type="predicted"/>
<dbReference type="AlphaFoldDB" id="X1MCX9"/>
<comment type="caution">
    <text evidence="1">The sequence shown here is derived from an EMBL/GenBank/DDBJ whole genome shotgun (WGS) entry which is preliminary data.</text>
</comment>
<evidence type="ECO:0000313" key="1">
    <source>
        <dbReference type="EMBL" id="GAI29138.1"/>
    </source>
</evidence>
<evidence type="ECO:0008006" key="2">
    <source>
        <dbReference type="Google" id="ProtNLM"/>
    </source>
</evidence>
<protein>
    <recommendedName>
        <fullName evidence="2">Right handed beta helix domain-containing protein</fullName>
    </recommendedName>
</protein>
<sequence length="189" mass="20701">LPDDRNALFRNCTFEEVLYIDCYKSGRNKYNNVRFDNCTFNGIVVTDVPQRFRWKYNCLYFTGEAAFNNTSEIQEATILAPHFNVNLGNTNPVASDNNVLTGAIVGGIVDVRGNAQIYGTIISMCDTTQWSSGYVTNIGATLDDGGSETTEPGDVGVISITPEEDKMLPSGIMSPIVIKPLQGTYSEGF</sequence>